<keyword evidence="2" id="KW-1185">Reference proteome</keyword>
<dbReference type="AlphaFoldDB" id="A0A2I0W0S3"/>
<accession>A0A2I0W0S3</accession>
<organism evidence="1 2">
    <name type="scientific">Dendrobium catenatum</name>
    <dbReference type="NCBI Taxonomy" id="906689"/>
    <lineage>
        <taxon>Eukaryota</taxon>
        <taxon>Viridiplantae</taxon>
        <taxon>Streptophyta</taxon>
        <taxon>Embryophyta</taxon>
        <taxon>Tracheophyta</taxon>
        <taxon>Spermatophyta</taxon>
        <taxon>Magnoliopsida</taxon>
        <taxon>Liliopsida</taxon>
        <taxon>Asparagales</taxon>
        <taxon>Orchidaceae</taxon>
        <taxon>Epidendroideae</taxon>
        <taxon>Malaxideae</taxon>
        <taxon>Dendrobiinae</taxon>
        <taxon>Dendrobium</taxon>
    </lineage>
</organism>
<sequence length="142" mass="15087">MRISQANLAPNAIILFTHQNSINYYLPRLLPSNLILEGQILVDSPSTPLPSQAKYVAYFIVPLYQNTHVYCGGTSDVSIGSGLVPTSDVSFGSGLTPNCAAATAAAARISVIEFDFGTGCDRIMSGKLNAPFFPWIVSTATS</sequence>
<name>A0A2I0W0S3_9ASPA</name>
<evidence type="ECO:0000313" key="1">
    <source>
        <dbReference type="EMBL" id="PKU69247.1"/>
    </source>
</evidence>
<dbReference type="EMBL" id="KZ503041">
    <property type="protein sequence ID" value="PKU69247.1"/>
    <property type="molecule type" value="Genomic_DNA"/>
</dbReference>
<protein>
    <submittedName>
        <fullName evidence="1">Uncharacterized protein</fullName>
    </submittedName>
</protein>
<dbReference type="Proteomes" id="UP000233837">
    <property type="component" value="Unassembled WGS sequence"/>
</dbReference>
<proteinExistence type="predicted"/>
<gene>
    <name evidence="1" type="ORF">MA16_Dca002517</name>
</gene>
<reference evidence="1 2" key="1">
    <citation type="journal article" date="2016" name="Sci. Rep.">
        <title>The Dendrobium catenatum Lindl. genome sequence provides insights into polysaccharide synthase, floral development and adaptive evolution.</title>
        <authorList>
            <person name="Zhang G.Q."/>
            <person name="Xu Q."/>
            <person name="Bian C."/>
            <person name="Tsai W.C."/>
            <person name="Yeh C.M."/>
            <person name="Liu K.W."/>
            <person name="Yoshida K."/>
            <person name="Zhang L.S."/>
            <person name="Chang S.B."/>
            <person name="Chen F."/>
            <person name="Shi Y."/>
            <person name="Su Y.Y."/>
            <person name="Zhang Y.Q."/>
            <person name="Chen L.J."/>
            <person name="Yin Y."/>
            <person name="Lin M."/>
            <person name="Huang H."/>
            <person name="Deng H."/>
            <person name="Wang Z.W."/>
            <person name="Zhu S.L."/>
            <person name="Zhao X."/>
            <person name="Deng C."/>
            <person name="Niu S.C."/>
            <person name="Huang J."/>
            <person name="Wang M."/>
            <person name="Liu G.H."/>
            <person name="Yang H.J."/>
            <person name="Xiao X.J."/>
            <person name="Hsiao Y.Y."/>
            <person name="Wu W.L."/>
            <person name="Chen Y.Y."/>
            <person name="Mitsuda N."/>
            <person name="Ohme-Takagi M."/>
            <person name="Luo Y.B."/>
            <person name="Van de Peer Y."/>
            <person name="Liu Z.J."/>
        </authorList>
    </citation>
    <scope>NUCLEOTIDE SEQUENCE [LARGE SCALE GENOMIC DNA]</scope>
    <source>
        <tissue evidence="1">The whole plant</tissue>
    </source>
</reference>
<reference evidence="1 2" key="2">
    <citation type="journal article" date="2017" name="Nature">
        <title>The Apostasia genome and the evolution of orchids.</title>
        <authorList>
            <person name="Zhang G.Q."/>
            <person name="Liu K.W."/>
            <person name="Li Z."/>
            <person name="Lohaus R."/>
            <person name="Hsiao Y.Y."/>
            <person name="Niu S.C."/>
            <person name="Wang J.Y."/>
            <person name="Lin Y.C."/>
            <person name="Xu Q."/>
            <person name="Chen L.J."/>
            <person name="Yoshida K."/>
            <person name="Fujiwara S."/>
            <person name="Wang Z.W."/>
            <person name="Zhang Y.Q."/>
            <person name="Mitsuda N."/>
            <person name="Wang M."/>
            <person name="Liu G.H."/>
            <person name="Pecoraro L."/>
            <person name="Huang H.X."/>
            <person name="Xiao X.J."/>
            <person name="Lin M."/>
            <person name="Wu X.Y."/>
            <person name="Wu W.L."/>
            <person name="Chen Y.Y."/>
            <person name="Chang S.B."/>
            <person name="Sakamoto S."/>
            <person name="Ohme-Takagi M."/>
            <person name="Yagi M."/>
            <person name="Zeng S.J."/>
            <person name="Shen C.Y."/>
            <person name="Yeh C.M."/>
            <person name="Luo Y.B."/>
            <person name="Tsai W.C."/>
            <person name="Van de Peer Y."/>
            <person name="Liu Z.J."/>
        </authorList>
    </citation>
    <scope>NUCLEOTIDE SEQUENCE [LARGE SCALE GENOMIC DNA]</scope>
    <source>
        <tissue evidence="1">The whole plant</tissue>
    </source>
</reference>
<evidence type="ECO:0000313" key="2">
    <source>
        <dbReference type="Proteomes" id="UP000233837"/>
    </source>
</evidence>